<dbReference type="Proteomes" id="UP001165960">
    <property type="component" value="Unassembled WGS sequence"/>
</dbReference>
<protein>
    <submittedName>
        <fullName evidence="1">Uncharacterized protein</fullName>
    </submittedName>
</protein>
<evidence type="ECO:0000313" key="2">
    <source>
        <dbReference type="Proteomes" id="UP001165960"/>
    </source>
</evidence>
<organism evidence="1 2">
    <name type="scientific">Entomophthora muscae</name>
    <dbReference type="NCBI Taxonomy" id="34485"/>
    <lineage>
        <taxon>Eukaryota</taxon>
        <taxon>Fungi</taxon>
        <taxon>Fungi incertae sedis</taxon>
        <taxon>Zoopagomycota</taxon>
        <taxon>Entomophthoromycotina</taxon>
        <taxon>Entomophthoromycetes</taxon>
        <taxon>Entomophthorales</taxon>
        <taxon>Entomophthoraceae</taxon>
        <taxon>Entomophthora</taxon>
    </lineage>
</organism>
<sequence>MAILQLIPAFAVGNIAFVILPLAFVIFVSAAKDGFEDWKRSQADNLFNSAKTRILCNWQNYNYPQSFGRRRWFHVFSSPISFFKRLFKGPPQPSLVEAASGLYRPTFETVLWQDVRVGDFIYITKDEPIPADILLLSTSDPEGECYIETKNLDGETNLKSRMAIPETSHLQDADDCAQMQGYIDSDAPSSNLYYTNGSISLVEFPDQAREASFTDSIDTDLRLSNLPGSPIPFNIKNVLLRGCVLKNTAYAIGLVLFTGSDTKIILNSSPTPSKRSRIEKKMNTQVGFSFGILLTLGLITSIGYGIVCKKWHDSPVGVLFGIPKGSVFFSAFDNFWASLILLQNVIPVSLYVGIEFVKSWQAYFIFQDLQMYYEPTNSGCVAKSWTLSDDLGQVEYVFSDKTGTLTRNIMEFKKCSINGKVYGKTIPGHETDVEKGKSKRETKGPPVMAERKEHERDLLFKDFFQNMKAVYTPIYAKLDQDDITFADPELYRDLLEEGSQAEAIRGFFLNLALCHTVILEADSPDARASVSGLPELVYRAESPDEKALVAAARDLGFVFLGKTKNIFHVELLGTKYDFEQLAQVEFDSTRKRMSVIFKRPAPWDDVIVLCKGADNVILERLGADQDSLHDTTLKHLKEFSNTGLRTLCLAYRTLTLDEFQTWNEQYRAALSSTLDREYQTTTAVDRLERDFILMGSTAIEDKLQDQVPACIAALRQAGIKVWVLTGDKMETAINIGFGCSLLTKDMRIWTINGGTSRVVLENFGHVVDEMIEMIDDGTEHALVIEGNALKHILEKNSATKKLLALAPRFRSVVCCRTSPLQKAQVVRLIKKGQHALTLAIGDGANDVSMIQEAHVGVAIAGEEGLQASMVSDYTISQFRYLGILLLVHGQHSYHRLSEMILCFFYKNAIWTFAAFWYQLYCGFSSNYFFTYTLIPLYNLVFTAMPVVLLGITDQRLSYDYLTRYPQTYALGIQGKFFHNKLFWYYFMDGLWQSLIIFFGYFFLFSGTIPTADGLDSSAHEMSTSVAILVIAVANIFVGFHTRAWNWLSHFWINASVVFVFFFVAVYSAMGKEFYGVGFRLFGFTPSFWFAIPPIVVASLLPRYLYFYVKITFFPDDLDLMREIRHIRRKERKMQERDLTASNS</sequence>
<comment type="caution">
    <text evidence="1">The sequence shown here is derived from an EMBL/GenBank/DDBJ whole genome shotgun (WGS) entry which is preliminary data.</text>
</comment>
<name>A0ACC2TTL3_9FUNG</name>
<proteinExistence type="predicted"/>
<evidence type="ECO:0000313" key="1">
    <source>
        <dbReference type="EMBL" id="KAJ9077959.1"/>
    </source>
</evidence>
<accession>A0ACC2TTL3</accession>
<dbReference type="EMBL" id="QTSX02002169">
    <property type="protein sequence ID" value="KAJ9077959.1"/>
    <property type="molecule type" value="Genomic_DNA"/>
</dbReference>
<reference evidence="1" key="1">
    <citation type="submission" date="2022-04" db="EMBL/GenBank/DDBJ databases">
        <title>Genome of the entomopathogenic fungus Entomophthora muscae.</title>
        <authorList>
            <person name="Elya C."/>
            <person name="Lovett B.R."/>
            <person name="Lee E."/>
            <person name="Macias A.M."/>
            <person name="Hajek A.E."/>
            <person name="De Bivort B.L."/>
            <person name="Kasson M.T."/>
            <person name="De Fine Licht H.H."/>
            <person name="Stajich J.E."/>
        </authorList>
    </citation>
    <scope>NUCLEOTIDE SEQUENCE</scope>
    <source>
        <strain evidence="1">Berkeley</strain>
    </source>
</reference>
<gene>
    <name evidence="1" type="ORF">DSO57_1011495</name>
</gene>
<keyword evidence="2" id="KW-1185">Reference proteome</keyword>